<dbReference type="InterPro" id="IPR006578">
    <property type="entry name" value="MADF-dom"/>
</dbReference>
<dbReference type="PROSITE" id="PS51029">
    <property type="entry name" value="MADF"/>
    <property type="match status" value="1"/>
</dbReference>
<feature type="compositionally biased region" description="Acidic residues" evidence="1">
    <location>
        <begin position="133"/>
        <end position="174"/>
    </location>
</feature>
<feature type="region of interest" description="Disordered" evidence="1">
    <location>
        <begin position="44"/>
        <end position="92"/>
    </location>
</feature>
<name>A0A0L0C1H1_LUCCU</name>
<dbReference type="Proteomes" id="UP000037069">
    <property type="component" value="Unassembled WGS sequence"/>
</dbReference>
<reference evidence="3 4" key="1">
    <citation type="journal article" date="2015" name="Nat. Commun.">
        <title>Lucilia cuprina genome unlocks parasitic fly biology to underpin future interventions.</title>
        <authorList>
            <person name="Anstead C.A."/>
            <person name="Korhonen P.K."/>
            <person name="Young N.D."/>
            <person name="Hall R.S."/>
            <person name="Jex A.R."/>
            <person name="Murali S.C."/>
            <person name="Hughes D.S."/>
            <person name="Lee S.F."/>
            <person name="Perry T."/>
            <person name="Stroehlein A.J."/>
            <person name="Ansell B.R."/>
            <person name="Breugelmans B."/>
            <person name="Hofmann A."/>
            <person name="Qu J."/>
            <person name="Dugan S."/>
            <person name="Lee S.L."/>
            <person name="Chao H."/>
            <person name="Dinh H."/>
            <person name="Han Y."/>
            <person name="Doddapaneni H.V."/>
            <person name="Worley K.C."/>
            <person name="Muzny D.M."/>
            <person name="Ioannidis P."/>
            <person name="Waterhouse R.M."/>
            <person name="Zdobnov E.M."/>
            <person name="James P.J."/>
            <person name="Bagnall N.H."/>
            <person name="Kotze A.C."/>
            <person name="Gibbs R.A."/>
            <person name="Richards S."/>
            <person name="Batterham P."/>
            <person name="Gasser R.B."/>
        </authorList>
    </citation>
    <scope>NUCLEOTIDE SEQUENCE [LARGE SCALE GENOMIC DNA]</scope>
    <source>
        <strain evidence="3 4">LS</strain>
        <tissue evidence="3">Full body</tissue>
    </source>
</reference>
<accession>A0A0L0C1H1</accession>
<protein>
    <recommendedName>
        <fullName evidence="2">MADF domain-containing protein</fullName>
    </recommendedName>
</protein>
<gene>
    <name evidence="3" type="ORF">FF38_12217</name>
</gene>
<dbReference type="EMBL" id="JRES01001012">
    <property type="protein sequence ID" value="KNC26135.1"/>
    <property type="molecule type" value="Genomic_DNA"/>
</dbReference>
<evidence type="ECO:0000313" key="4">
    <source>
        <dbReference type="Proteomes" id="UP000037069"/>
    </source>
</evidence>
<keyword evidence="4" id="KW-1185">Reference proteome</keyword>
<feature type="compositionally biased region" description="Basic and acidic residues" evidence="1">
    <location>
        <begin position="78"/>
        <end position="92"/>
    </location>
</feature>
<proteinExistence type="predicted"/>
<feature type="domain" description="MADF" evidence="2">
    <location>
        <begin position="195"/>
        <end position="288"/>
    </location>
</feature>
<feature type="compositionally biased region" description="Acidic residues" evidence="1">
    <location>
        <begin position="62"/>
        <end position="77"/>
    </location>
</feature>
<dbReference type="AlphaFoldDB" id="A0A0L0C1H1"/>
<comment type="caution">
    <text evidence="3">The sequence shown here is derived from an EMBL/GenBank/DDBJ whole genome shotgun (WGS) entry which is preliminary data.</text>
</comment>
<dbReference type="Pfam" id="PF10545">
    <property type="entry name" value="MADF_DNA_bdg"/>
    <property type="match status" value="1"/>
</dbReference>
<evidence type="ECO:0000256" key="1">
    <source>
        <dbReference type="SAM" id="MobiDB-lite"/>
    </source>
</evidence>
<dbReference type="OrthoDB" id="6077919at2759"/>
<feature type="region of interest" description="Disordered" evidence="1">
    <location>
        <begin position="133"/>
        <end position="178"/>
    </location>
</feature>
<organism evidence="3 4">
    <name type="scientific">Lucilia cuprina</name>
    <name type="common">Green bottle fly</name>
    <name type="synonym">Australian sheep blowfly</name>
    <dbReference type="NCBI Taxonomy" id="7375"/>
    <lineage>
        <taxon>Eukaryota</taxon>
        <taxon>Metazoa</taxon>
        <taxon>Ecdysozoa</taxon>
        <taxon>Arthropoda</taxon>
        <taxon>Hexapoda</taxon>
        <taxon>Insecta</taxon>
        <taxon>Pterygota</taxon>
        <taxon>Neoptera</taxon>
        <taxon>Endopterygota</taxon>
        <taxon>Diptera</taxon>
        <taxon>Brachycera</taxon>
        <taxon>Muscomorpha</taxon>
        <taxon>Oestroidea</taxon>
        <taxon>Calliphoridae</taxon>
        <taxon>Luciliinae</taxon>
        <taxon>Lucilia</taxon>
    </lineage>
</organism>
<evidence type="ECO:0000313" key="3">
    <source>
        <dbReference type="EMBL" id="KNC26135.1"/>
    </source>
</evidence>
<evidence type="ECO:0000259" key="2">
    <source>
        <dbReference type="PROSITE" id="PS51029"/>
    </source>
</evidence>
<sequence length="299" mass="34410">MILCGNVFLDELKDTFILCCVLCKKKSRRYNDFTSHVKAKHKELNEKGATPSRQVVKKIKDEDDSDDDEDEGQDESEEQKPEVEVKDEMDVDPHEEFIDDIKYDVQEIEPFIDPILALEEKESADATDVLDALDSDVKDEDYVADELDNDDSDDEDYRDEDNDNAADSETDDNELPISTDKFTPTFYRKKRHVNDFIELYKSQPVLWDINDPLFENPKAQKDAEQAIINGMQKFNIFLKPTGLRSAINQIHKYCVIIKSDLDNGDTKKVTSIAKGYYEKCDFLKDLLAKKAIPEGDKQN</sequence>
<feature type="non-terminal residue" evidence="3">
    <location>
        <position position="299"/>
    </location>
</feature>